<evidence type="ECO:0000256" key="1">
    <source>
        <dbReference type="SAM" id="Phobius"/>
    </source>
</evidence>
<feature type="transmembrane region" description="Helical" evidence="1">
    <location>
        <begin position="20"/>
        <end position="46"/>
    </location>
</feature>
<keyword evidence="1" id="KW-0812">Transmembrane</keyword>
<sequence length="79" mass="9330">MDSYLCLNERYLHPCDSLYWDTSCIICILENLFVVKLVILMLFVGLKFLTQIAEQQRSFFIQALLTLFYPICIRWSSGK</sequence>
<organism evidence="2">
    <name type="scientific">Rhizophora mucronata</name>
    <name type="common">Asiatic mangrove</name>
    <dbReference type="NCBI Taxonomy" id="61149"/>
    <lineage>
        <taxon>Eukaryota</taxon>
        <taxon>Viridiplantae</taxon>
        <taxon>Streptophyta</taxon>
        <taxon>Embryophyta</taxon>
        <taxon>Tracheophyta</taxon>
        <taxon>Spermatophyta</taxon>
        <taxon>Magnoliopsida</taxon>
        <taxon>eudicotyledons</taxon>
        <taxon>Gunneridae</taxon>
        <taxon>Pentapetalae</taxon>
        <taxon>rosids</taxon>
        <taxon>fabids</taxon>
        <taxon>Malpighiales</taxon>
        <taxon>Rhizophoraceae</taxon>
        <taxon>Rhizophora</taxon>
    </lineage>
</organism>
<keyword evidence="1" id="KW-1133">Transmembrane helix</keyword>
<proteinExistence type="predicted"/>
<feature type="transmembrane region" description="Helical" evidence="1">
    <location>
        <begin position="58"/>
        <end position="77"/>
    </location>
</feature>
<reference evidence="2" key="1">
    <citation type="submission" date="2018-02" db="EMBL/GenBank/DDBJ databases">
        <title>Rhizophora mucronata_Transcriptome.</title>
        <authorList>
            <person name="Meera S.P."/>
            <person name="Sreeshan A."/>
            <person name="Augustine A."/>
        </authorList>
    </citation>
    <scope>NUCLEOTIDE SEQUENCE</scope>
    <source>
        <tissue evidence="2">Leaf</tissue>
    </source>
</reference>
<keyword evidence="1" id="KW-0472">Membrane</keyword>
<dbReference type="AlphaFoldDB" id="A0A2P2MCL8"/>
<dbReference type="EMBL" id="GGEC01047478">
    <property type="protein sequence ID" value="MBX27962.1"/>
    <property type="molecule type" value="Transcribed_RNA"/>
</dbReference>
<name>A0A2P2MCL8_RHIMU</name>
<evidence type="ECO:0000313" key="2">
    <source>
        <dbReference type="EMBL" id="MBX27962.1"/>
    </source>
</evidence>
<protein>
    <submittedName>
        <fullName evidence="2">Uncharacterized protein</fullName>
    </submittedName>
</protein>
<accession>A0A2P2MCL8</accession>